<comment type="caution">
    <text evidence="5">The sequence shown here is derived from an EMBL/GenBank/DDBJ whole genome shotgun (WGS) entry which is preliminary data.</text>
</comment>
<evidence type="ECO:0000313" key="5">
    <source>
        <dbReference type="EMBL" id="MCU6762641.1"/>
    </source>
</evidence>
<dbReference type="PANTHER" id="PTHR43085:SF57">
    <property type="entry name" value="CARBOHYDRATE KINASE PFKB DOMAIN-CONTAINING PROTEIN"/>
    <property type="match status" value="1"/>
</dbReference>
<keyword evidence="3 5" id="KW-0418">Kinase</keyword>
<sequence length="373" mass="41014">MNKKRAMVAGHLCLDITPVFPDGLDVTGQLFVPGKMIQVEAADIHTGGVVSNTGLAMRKMGADVILTAKIGRDKFGDSVAAIMKSYQAEEGLLVSENSTTSYSIVLAPPGLDRMFLHHSGANDELTAEELTDAMNDEIDLFHFGYPPVMKQIYQNQGQGLEEVYRRAGELGIITSLDLCVADPQSPAGRENWPLILERVLPYVDIFVPSIEELCSMVWPEVYREWLVRAGGKDMVEILDYDKDIVPLAEKVMSMGPKVLLLKCGSRGLYYGTSDAEGLSRISRKFQLDVDEWADCFGFETSYRPEKIRSATGAGDTCVAAFLTSLMRGYPLKKCVRLAAAQGASCVESYDALSGLRTLEELEEKIEAGWKKTC</sequence>
<proteinExistence type="inferred from homology"/>
<name>A0ABT2TLD1_9FIRM</name>
<protein>
    <submittedName>
        <fullName evidence="5">Carbohydrate kinase family protein</fullName>
    </submittedName>
</protein>
<dbReference type="PANTHER" id="PTHR43085">
    <property type="entry name" value="HEXOKINASE FAMILY MEMBER"/>
    <property type="match status" value="1"/>
</dbReference>
<feature type="domain" description="Carbohydrate kinase PfkB" evidence="4">
    <location>
        <begin position="36"/>
        <end position="354"/>
    </location>
</feature>
<evidence type="ECO:0000259" key="4">
    <source>
        <dbReference type="Pfam" id="PF00294"/>
    </source>
</evidence>
<keyword evidence="2" id="KW-0808">Transferase</keyword>
<dbReference type="InterPro" id="IPR029056">
    <property type="entry name" value="Ribokinase-like"/>
</dbReference>
<organism evidence="5 6">
    <name type="scientific">Brotonthovivens ammoniilytica</name>
    <dbReference type="NCBI Taxonomy" id="2981725"/>
    <lineage>
        <taxon>Bacteria</taxon>
        <taxon>Bacillati</taxon>
        <taxon>Bacillota</taxon>
        <taxon>Clostridia</taxon>
        <taxon>Lachnospirales</taxon>
        <taxon>Lachnospiraceae</taxon>
        <taxon>Brotonthovivens</taxon>
    </lineage>
</organism>
<dbReference type="InterPro" id="IPR011611">
    <property type="entry name" value="PfkB_dom"/>
</dbReference>
<reference evidence="5 6" key="1">
    <citation type="journal article" date="2021" name="ISME Commun">
        <title>Automated analysis of genomic sequences facilitates high-throughput and comprehensive description of bacteria.</title>
        <authorList>
            <person name="Hitch T.C.A."/>
        </authorList>
    </citation>
    <scope>NUCLEOTIDE SEQUENCE [LARGE SCALE GENOMIC DNA]</scope>
    <source>
        <strain evidence="5 6">Sanger_109</strain>
    </source>
</reference>
<evidence type="ECO:0000313" key="6">
    <source>
        <dbReference type="Proteomes" id="UP001652442"/>
    </source>
</evidence>
<dbReference type="Pfam" id="PF00294">
    <property type="entry name" value="PfkB"/>
    <property type="match status" value="1"/>
</dbReference>
<dbReference type="InterPro" id="IPR050306">
    <property type="entry name" value="PfkB_Carbo_kinase"/>
</dbReference>
<accession>A0ABT2TLD1</accession>
<dbReference type="GO" id="GO:0016301">
    <property type="term" value="F:kinase activity"/>
    <property type="evidence" value="ECO:0007669"/>
    <property type="project" value="UniProtKB-KW"/>
</dbReference>
<keyword evidence="6" id="KW-1185">Reference proteome</keyword>
<evidence type="ECO:0000256" key="1">
    <source>
        <dbReference type="ARBA" id="ARBA00010688"/>
    </source>
</evidence>
<dbReference type="Gene3D" id="3.40.1190.20">
    <property type="match status" value="1"/>
</dbReference>
<dbReference type="Proteomes" id="UP001652442">
    <property type="component" value="Unassembled WGS sequence"/>
</dbReference>
<evidence type="ECO:0000256" key="3">
    <source>
        <dbReference type="ARBA" id="ARBA00022777"/>
    </source>
</evidence>
<gene>
    <name evidence="5" type="ORF">OCV88_09865</name>
</gene>
<evidence type="ECO:0000256" key="2">
    <source>
        <dbReference type="ARBA" id="ARBA00022679"/>
    </source>
</evidence>
<comment type="similarity">
    <text evidence="1">Belongs to the carbohydrate kinase PfkB family.</text>
</comment>
<dbReference type="EMBL" id="JAOQJQ010000003">
    <property type="protein sequence ID" value="MCU6762641.1"/>
    <property type="molecule type" value="Genomic_DNA"/>
</dbReference>
<dbReference type="RefSeq" id="WP_158425338.1">
    <property type="nucleotide sequence ID" value="NZ_JAOQJQ010000003.1"/>
</dbReference>
<dbReference type="SUPFAM" id="SSF53613">
    <property type="entry name" value="Ribokinase-like"/>
    <property type="match status" value="1"/>
</dbReference>